<evidence type="ECO:0000256" key="1">
    <source>
        <dbReference type="SAM" id="MobiDB-lite"/>
    </source>
</evidence>
<dbReference type="AlphaFoldDB" id="A0RVL5"/>
<name>A0RVL5_CENSY</name>
<dbReference type="Proteomes" id="UP000000758">
    <property type="component" value="Chromosome"/>
</dbReference>
<dbReference type="EnsemblBacteria" id="ABK77382">
    <property type="protein sequence ID" value="ABK77382"/>
    <property type="gene ID" value="CENSYa_0749"/>
</dbReference>
<proteinExistence type="predicted"/>
<dbReference type="EMBL" id="DP000238">
    <property type="protein sequence ID" value="ABK77382.1"/>
    <property type="molecule type" value="Genomic_DNA"/>
</dbReference>
<feature type="region of interest" description="Disordered" evidence="1">
    <location>
        <begin position="1"/>
        <end position="85"/>
    </location>
</feature>
<sequence>MIVPMRHVPGSFRVGPAPLGPRRNRPFRGGRGVGPHRAFPQAGRGPGAGPPVPAFCPLGQQGQQRGMTKPPYGAAPAVLATLPDP</sequence>
<accession>A0RVL5</accession>
<dbReference type="STRING" id="414004.CENSYa_0749"/>
<protein>
    <submittedName>
        <fullName evidence="2">Uncharacterized protein</fullName>
    </submittedName>
</protein>
<organism evidence="2 3">
    <name type="scientific">Cenarchaeum symbiosum (strain A)</name>
    <dbReference type="NCBI Taxonomy" id="414004"/>
    <lineage>
        <taxon>Archaea</taxon>
        <taxon>Nitrososphaerota</taxon>
        <taxon>Candidatus Cenarchaeales</taxon>
        <taxon>Candidatus Cenarchaeaceae</taxon>
        <taxon>Candidatus Cenarchaeum</taxon>
    </lineage>
</organism>
<evidence type="ECO:0000313" key="2">
    <source>
        <dbReference type="EMBL" id="ABK77382.1"/>
    </source>
</evidence>
<keyword evidence="3" id="KW-1185">Reference proteome</keyword>
<reference evidence="2 3" key="1">
    <citation type="journal article" date="2006" name="Proc. Natl. Acad. Sci. U.S.A.">
        <title>Genomic analysis of the uncultivated marine crenarchaeote Cenarchaeum symbiosum.</title>
        <authorList>
            <person name="Hallam S.J."/>
            <person name="Konstantinidis K.T."/>
            <person name="Putnam N."/>
            <person name="Schleper C."/>
            <person name="Watanabe Y."/>
            <person name="Sugahara J."/>
            <person name="Preston C."/>
            <person name="de la Torre J."/>
            <person name="Richardson P.M."/>
            <person name="DeLong E.F."/>
        </authorList>
    </citation>
    <scope>NUCLEOTIDE SEQUENCE [LARGE SCALE GENOMIC DNA]</scope>
    <source>
        <strain evidence="3">A</strain>
    </source>
</reference>
<gene>
    <name evidence="2" type="ordered locus">CENSYa_0749</name>
</gene>
<dbReference type="HOGENOM" id="CLU_2504805_0_0_2"/>
<dbReference type="KEGG" id="csy:CENSYa_0749"/>
<evidence type="ECO:0000313" key="3">
    <source>
        <dbReference type="Proteomes" id="UP000000758"/>
    </source>
</evidence>